<keyword evidence="11 13" id="KW-0472">Membrane</keyword>
<keyword evidence="8 13" id="KW-0812">Transmembrane</keyword>
<name>A0A1Z2XW86_9FIRM</name>
<dbReference type="Pfam" id="PF01554">
    <property type="entry name" value="MatE"/>
    <property type="match status" value="2"/>
</dbReference>
<protein>
    <recommendedName>
        <fullName evidence="4">Probable multidrug resistance protein NorM</fullName>
    </recommendedName>
    <alternativeName>
        <fullName evidence="12">Multidrug-efflux transporter</fullName>
    </alternativeName>
</protein>
<dbReference type="GO" id="GO:0042910">
    <property type="term" value="F:xenobiotic transmembrane transporter activity"/>
    <property type="evidence" value="ECO:0007669"/>
    <property type="project" value="InterPro"/>
</dbReference>
<evidence type="ECO:0000256" key="2">
    <source>
        <dbReference type="ARBA" id="ARBA00004651"/>
    </source>
</evidence>
<feature type="transmembrane region" description="Helical" evidence="13">
    <location>
        <begin position="7"/>
        <end position="27"/>
    </location>
</feature>
<dbReference type="Proteomes" id="UP000196710">
    <property type="component" value="Chromosome"/>
</dbReference>
<reference evidence="15 17" key="3">
    <citation type="submission" date="2020-11" db="EMBL/GenBank/DDBJ databases">
        <title>Closed and high quality bacterial genomes of the OMM12 community.</title>
        <authorList>
            <person name="Marbouty M."/>
            <person name="Lamy-Besnier Q."/>
            <person name="Debarbieux L."/>
            <person name="Koszul R."/>
        </authorList>
    </citation>
    <scope>NUCLEOTIDE SEQUENCE [LARGE SCALE GENOMIC DNA]</scope>
    <source>
        <strain evidence="15 17">KB18</strain>
    </source>
</reference>
<proteinExistence type="inferred from homology"/>
<feature type="transmembrane region" description="Helical" evidence="13">
    <location>
        <begin position="52"/>
        <end position="74"/>
    </location>
</feature>
<feature type="transmembrane region" description="Helical" evidence="13">
    <location>
        <begin position="187"/>
        <end position="209"/>
    </location>
</feature>
<feature type="transmembrane region" description="Helical" evidence="13">
    <location>
        <begin position="393"/>
        <end position="411"/>
    </location>
</feature>
<organism evidence="15 17">
    <name type="scientific">Acutalibacter muris</name>
    <dbReference type="NCBI Taxonomy" id="1796620"/>
    <lineage>
        <taxon>Bacteria</taxon>
        <taxon>Bacillati</taxon>
        <taxon>Bacillota</taxon>
        <taxon>Clostridia</taxon>
        <taxon>Eubacteriales</taxon>
        <taxon>Acutalibacteraceae</taxon>
        <taxon>Acutalibacter</taxon>
    </lineage>
</organism>
<evidence type="ECO:0000256" key="7">
    <source>
        <dbReference type="ARBA" id="ARBA00022475"/>
    </source>
</evidence>
<feature type="transmembrane region" description="Helical" evidence="13">
    <location>
        <begin position="273"/>
        <end position="292"/>
    </location>
</feature>
<evidence type="ECO:0000256" key="12">
    <source>
        <dbReference type="ARBA" id="ARBA00031636"/>
    </source>
</evidence>
<evidence type="ECO:0000313" key="14">
    <source>
        <dbReference type="EMBL" id="ASB42717.1"/>
    </source>
</evidence>
<evidence type="ECO:0000256" key="6">
    <source>
        <dbReference type="ARBA" id="ARBA00022449"/>
    </source>
</evidence>
<evidence type="ECO:0000256" key="8">
    <source>
        <dbReference type="ARBA" id="ARBA00022692"/>
    </source>
</evidence>
<dbReference type="EMBL" id="CP021422">
    <property type="protein sequence ID" value="ASB42717.1"/>
    <property type="molecule type" value="Genomic_DNA"/>
</dbReference>
<dbReference type="PANTHER" id="PTHR43298">
    <property type="entry name" value="MULTIDRUG RESISTANCE PROTEIN NORM-RELATED"/>
    <property type="match status" value="1"/>
</dbReference>
<gene>
    <name evidence="14" type="ORF">ADH66_08800</name>
    <name evidence="15" type="ORF">I5Q82_18845</name>
</gene>
<comment type="subcellular location">
    <subcellularLocation>
        <location evidence="2">Cell membrane</location>
        <topology evidence="2">Multi-pass membrane protein</topology>
    </subcellularLocation>
</comment>
<keyword evidence="16" id="KW-1185">Reference proteome</keyword>
<evidence type="ECO:0000256" key="11">
    <source>
        <dbReference type="ARBA" id="ARBA00023136"/>
    </source>
</evidence>
<dbReference type="InterPro" id="IPR048279">
    <property type="entry name" value="MdtK-like"/>
</dbReference>
<keyword evidence="5" id="KW-0813">Transport</keyword>
<dbReference type="GO" id="GO:0006811">
    <property type="term" value="P:monoatomic ion transport"/>
    <property type="evidence" value="ECO:0007669"/>
    <property type="project" value="UniProtKB-KW"/>
</dbReference>
<keyword evidence="10" id="KW-0406">Ion transport</keyword>
<dbReference type="PANTHER" id="PTHR43298:SF2">
    <property type="entry name" value="FMN_FAD EXPORTER YEEO-RELATED"/>
    <property type="match status" value="1"/>
</dbReference>
<evidence type="ECO:0000313" key="15">
    <source>
        <dbReference type="EMBL" id="QQR32155.1"/>
    </source>
</evidence>
<evidence type="ECO:0000256" key="9">
    <source>
        <dbReference type="ARBA" id="ARBA00022989"/>
    </source>
</evidence>
<keyword evidence="9 13" id="KW-1133">Transmembrane helix</keyword>
<feature type="transmembrane region" description="Helical" evidence="13">
    <location>
        <begin position="230"/>
        <end position="253"/>
    </location>
</feature>
<feature type="transmembrane region" description="Helical" evidence="13">
    <location>
        <begin position="86"/>
        <end position="107"/>
    </location>
</feature>
<evidence type="ECO:0000256" key="3">
    <source>
        <dbReference type="ARBA" id="ARBA00010199"/>
    </source>
</evidence>
<evidence type="ECO:0000256" key="5">
    <source>
        <dbReference type="ARBA" id="ARBA00022448"/>
    </source>
</evidence>
<dbReference type="InterPro" id="IPR002528">
    <property type="entry name" value="MATE_fam"/>
</dbReference>
<feature type="transmembrane region" description="Helical" evidence="13">
    <location>
        <begin position="159"/>
        <end position="181"/>
    </location>
</feature>
<reference evidence="16" key="2">
    <citation type="submission" date="2017-05" db="EMBL/GenBank/DDBJ databases">
        <title>Improved OligoMM genomes.</title>
        <authorList>
            <person name="Garzetti D."/>
        </authorList>
    </citation>
    <scope>NUCLEOTIDE SEQUENCE [LARGE SCALE GENOMIC DNA]</scope>
    <source>
        <strain evidence="16">KB18</strain>
    </source>
</reference>
<keyword evidence="7" id="KW-1003">Cell membrane</keyword>
<dbReference type="GO" id="GO:0005886">
    <property type="term" value="C:plasma membrane"/>
    <property type="evidence" value="ECO:0007669"/>
    <property type="project" value="UniProtKB-SubCell"/>
</dbReference>
<feature type="transmembrane region" description="Helical" evidence="13">
    <location>
        <begin position="312"/>
        <end position="333"/>
    </location>
</feature>
<evidence type="ECO:0000256" key="13">
    <source>
        <dbReference type="SAM" id="Phobius"/>
    </source>
</evidence>
<dbReference type="NCBIfam" id="TIGR00797">
    <property type="entry name" value="matE"/>
    <property type="match status" value="1"/>
</dbReference>
<evidence type="ECO:0000256" key="10">
    <source>
        <dbReference type="ARBA" id="ARBA00023065"/>
    </source>
</evidence>
<dbReference type="PIRSF" id="PIRSF006603">
    <property type="entry name" value="DinF"/>
    <property type="match status" value="1"/>
</dbReference>
<dbReference type="KEGG" id="amur:ADH66_08800"/>
<dbReference type="Proteomes" id="UP000596035">
    <property type="component" value="Chromosome"/>
</dbReference>
<evidence type="ECO:0000313" key="16">
    <source>
        <dbReference type="Proteomes" id="UP000196710"/>
    </source>
</evidence>
<feature type="transmembrane region" description="Helical" evidence="13">
    <location>
        <begin position="353"/>
        <end position="372"/>
    </location>
</feature>
<comment type="function">
    <text evidence="1">Multidrug efflux pump.</text>
</comment>
<dbReference type="AlphaFoldDB" id="A0A1Z2XW86"/>
<evidence type="ECO:0000256" key="4">
    <source>
        <dbReference type="ARBA" id="ARBA00020268"/>
    </source>
</evidence>
<reference evidence="14" key="1">
    <citation type="journal article" date="2017" name="Genome Announc.">
        <title>High-Quality Whole-Genome Sequences of the Oligo-Mouse-Microbiota Bacterial Community.</title>
        <authorList>
            <person name="Garzetti D."/>
            <person name="Brugiroux S."/>
            <person name="Bunk B."/>
            <person name="Pukall R."/>
            <person name="McCoy K.D."/>
            <person name="Macpherson A.J."/>
            <person name="Stecher B."/>
        </authorList>
    </citation>
    <scope>NUCLEOTIDE SEQUENCE</scope>
    <source>
        <strain evidence="14">KB18</strain>
    </source>
</reference>
<evidence type="ECO:0000256" key="1">
    <source>
        <dbReference type="ARBA" id="ARBA00003408"/>
    </source>
</evidence>
<dbReference type="InterPro" id="IPR050222">
    <property type="entry name" value="MATE_MdtK"/>
</dbReference>
<dbReference type="GO" id="GO:0015297">
    <property type="term" value="F:antiporter activity"/>
    <property type="evidence" value="ECO:0007669"/>
    <property type="project" value="UniProtKB-KW"/>
</dbReference>
<sequence length="440" mass="46756">MTTGRPLRLIVTFAVSLMIGGIGQQLYTLVDSAVVGRGVGVAGLAAVGATDWTYWVFLWGILGLAQGFSIPIAQEFGKGDKARVKRAVAMSLLLSAALSILLTLLGLAARGPVLRLLKTPEDIFDSAVAYITVLFIGLSAVMAYNMASSILRAFGDGRTPLIAMVVASAINILLDLLFVLVFRWGVVGAAVATVIAQVLAFLYCALILSKSQWLALTKEDWKLDAPMLRWLWKTGATMAATQILIAIGGMVLQSAINAQGSVFLAGVTAVNKLIGLLESSAIALGSAVTTYIAQNFGAGEYGRLRKGLKVSLVVGVLLSLAISAVMILAGRLILSMFIDPGDPSAGTVLDIAYHYLFIMSVLLSSLYVLHVCRNTLLGMGCNMGTVVSGLMEFFARASVAVLFCGIWGVETLYFAEPFAWCASTVSLIFMVIWQVRRLPG</sequence>
<dbReference type="EMBL" id="CP065321">
    <property type="protein sequence ID" value="QQR32155.1"/>
    <property type="molecule type" value="Genomic_DNA"/>
</dbReference>
<comment type="similarity">
    <text evidence="3">Belongs to the multi antimicrobial extrusion (MATE) (TC 2.A.66.1) family.</text>
</comment>
<feature type="transmembrane region" description="Helical" evidence="13">
    <location>
        <begin position="127"/>
        <end position="147"/>
    </location>
</feature>
<accession>A0A1Z2XW86</accession>
<evidence type="ECO:0000313" key="17">
    <source>
        <dbReference type="Proteomes" id="UP000596035"/>
    </source>
</evidence>
<keyword evidence="6" id="KW-0050">Antiport</keyword>
<feature type="transmembrane region" description="Helical" evidence="13">
    <location>
        <begin position="417"/>
        <end position="435"/>
    </location>
</feature>